<proteinExistence type="predicted"/>
<evidence type="ECO:0000313" key="2">
    <source>
        <dbReference type="EMBL" id="EMF12169.1"/>
    </source>
</evidence>
<accession>N1QIA1</accession>
<dbReference type="Proteomes" id="UP000016931">
    <property type="component" value="Unassembled WGS sequence"/>
</dbReference>
<feature type="compositionally biased region" description="Pro residues" evidence="1">
    <location>
        <begin position="320"/>
        <end position="334"/>
    </location>
</feature>
<feature type="region of interest" description="Disordered" evidence="1">
    <location>
        <begin position="313"/>
        <end position="348"/>
    </location>
</feature>
<gene>
    <name evidence="2" type="ORF">SEPMUDRAFT_108954</name>
</gene>
<sequence>MNSIHRQSEDTIQAKWYTRAAFSSRTQSLPNTAPLIDIGLMKTHGKCLPFDIQFQPIQVDNMVFHFPLPPSPKPSLQEASPADSAVHMPDLLTEMSNSIEGETNKKTQRRTRKTASTHTKRKTTHVRPPTLDLQPCDASLSPNNKTPITPDMRSVNNERQQALNQLEHATRPVHPNDNVQWKPADDIKRQLAGTPENQKPLPLKVGRPPAGRPAPQKANRNEEINPDFHKASDALRRRAASIRRRRPEGDSDRYSKHRKMLSRQHSLNSNKAQILLGIQQQHHHHRHPEKSPIEQLFDQAVLEFQQHSPEIAEEKISQQRPPPPLPPLPTPPPSCGKDSERWANRSQRRGVLDEQTFYTPGNAWWPTAQVHVSTRSRDGNYHYQNRNREVKIGSAALANRLGLPLGSGAHLGEIGGRDR</sequence>
<dbReference type="OrthoDB" id="3631083at2759"/>
<dbReference type="GeneID" id="27897893"/>
<dbReference type="EMBL" id="KB456265">
    <property type="protein sequence ID" value="EMF12169.1"/>
    <property type="molecule type" value="Genomic_DNA"/>
</dbReference>
<reference evidence="2 3" key="1">
    <citation type="journal article" date="2012" name="PLoS Pathog.">
        <title>Diverse lifestyles and strategies of plant pathogenesis encoded in the genomes of eighteen Dothideomycetes fungi.</title>
        <authorList>
            <person name="Ohm R.A."/>
            <person name="Feau N."/>
            <person name="Henrissat B."/>
            <person name="Schoch C.L."/>
            <person name="Horwitz B.A."/>
            <person name="Barry K.W."/>
            <person name="Condon B.J."/>
            <person name="Copeland A.C."/>
            <person name="Dhillon B."/>
            <person name="Glaser F."/>
            <person name="Hesse C.N."/>
            <person name="Kosti I."/>
            <person name="LaButti K."/>
            <person name="Lindquist E.A."/>
            <person name="Lucas S."/>
            <person name="Salamov A.A."/>
            <person name="Bradshaw R.E."/>
            <person name="Ciuffetti L."/>
            <person name="Hamelin R.C."/>
            <person name="Kema G.H.J."/>
            <person name="Lawrence C."/>
            <person name="Scott J.A."/>
            <person name="Spatafora J.W."/>
            <person name="Turgeon B.G."/>
            <person name="de Wit P.J.G.M."/>
            <person name="Zhong S."/>
            <person name="Goodwin S.B."/>
            <person name="Grigoriev I.V."/>
        </authorList>
    </citation>
    <scope>NUCLEOTIDE SEQUENCE [LARGE SCALE GENOMIC DNA]</scope>
    <source>
        <strain evidence="2 3">SO2202</strain>
    </source>
</reference>
<feature type="compositionally biased region" description="Basic and acidic residues" evidence="1">
    <location>
        <begin position="219"/>
        <end position="236"/>
    </location>
</feature>
<feature type="region of interest" description="Disordered" evidence="1">
    <location>
        <begin position="192"/>
        <end position="268"/>
    </location>
</feature>
<organism evidence="2 3">
    <name type="scientific">Sphaerulina musiva (strain SO2202)</name>
    <name type="common">Poplar stem canker fungus</name>
    <name type="synonym">Septoria musiva</name>
    <dbReference type="NCBI Taxonomy" id="692275"/>
    <lineage>
        <taxon>Eukaryota</taxon>
        <taxon>Fungi</taxon>
        <taxon>Dikarya</taxon>
        <taxon>Ascomycota</taxon>
        <taxon>Pezizomycotina</taxon>
        <taxon>Dothideomycetes</taxon>
        <taxon>Dothideomycetidae</taxon>
        <taxon>Mycosphaerellales</taxon>
        <taxon>Mycosphaerellaceae</taxon>
        <taxon>Sphaerulina</taxon>
    </lineage>
</organism>
<feature type="compositionally biased region" description="Basic residues" evidence="1">
    <location>
        <begin position="237"/>
        <end position="246"/>
    </location>
</feature>
<feature type="region of interest" description="Disordered" evidence="1">
    <location>
        <begin position="100"/>
        <end position="152"/>
    </location>
</feature>
<keyword evidence="3" id="KW-1185">Reference proteome</keyword>
<evidence type="ECO:0000256" key="1">
    <source>
        <dbReference type="SAM" id="MobiDB-lite"/>
    </source>
</evidence>
<protein>
    <submittedName>
        <fullName evidence="2">Uncharacterized protein</fullName>
    </submittedName>
</protein>
<feature type="compositionally biased region" description="Basic residues" evidence="1">
    <location>
        <begin position="106"/>
        <end position="125"/>
    </location>
</feature>
<dbReference type="HOGENOM" id="CLU_655811_0_0_1"/>
<dbReference type="AlphaFoldDB" id="N1QIA1"/>
<dbReference type="RefSeq" id="XP_016760290.1">
    <property type="nucleotide sequence ID" value="XM_016900756.1"/>
</dbReference>
<name>N1QIA1_SPHMS</name>
<evidence type="ECO:0000313" key="3">
    <source>
        <dbReference type="Proteomes" id="UP000016931"/>
    </source>
</evidence>